<dbReference type="PANTHER" id="PTHR37535:SF3">
    <property type="entry name" value="FLUG DOMAIN-CONTAINING PROTEIN"/>
    <property type="match status" value="1"/>
</dbReference>
<name>A0A8H6A3H5_PETAA</name>
<dbReference type="Proteomes" id="UP000541154">
    <property type="component" value="Unassembled WGS sequence"/>
</dbReference>
<reference evidence="1 2" key="1">
    <citation type="submission" date="2019-04" db="EMBL/GenBank/DDBJ databases">
        <title>Aspergillus burnettii sp. nov., novel species from soil in southeast Queensland.</title>
        <authorList>
            <person name="Gilchrist C.L.M."/>
            <person name="Pitt J.I."/>
            <person name="Lange L."/>
            <person name="Lacey H.J."/>
            <person name="Vuong D."/>
            <person name="Midgley D.J."/>
            <person name="Greenfield P."/>
            <person name="Bradbury M."/>
            <person name="Lacey E."/>
            <person name="Busk P.K."/>
            <person name="Pilgaard B."/>
            <person name="Chooi Y.H."/>
            <person name="Piggott A.M."/>
        </authorList>
    </citation>
    <scope>NUCLEOTIDE SEQUENCE [LARGE SCALE GENOMIC DNA]</scope>
    <source>
        <strain evidence="1 2">FRR 5400</strain>
    </source>
</reference>
<comment type="caution">
    <text evidence="1">The sequence shown here is derived from an EMBL/GenBank/DDBJ whole genome shotgun (WGS) entry which is preliminary data.</text>
</comment>
<evidence type="ECO:0000313" key="2">
    <source>
        <dbReference type="Proteomes" id="UP000541154"/>
    </source>
</evidence>
<sequence>MSRDKSSFSEEERRRKVDELRKLGELRGFTREYQQDAKKKENEICHKKRAPATDERYSRAVENWKTWMMTQNEPEDRYFSKLEPDPPSQILKLFSESFICLREGDVPSQHSVDYNLSCFIAEWERKTSRVIPKAIKSDVYNDDDHDYVHERARFQDAFALSLFSASGARAGAIVESSSYRNTNECLYYKYKDNKIKRWVTIDPEFVKGHRYSDEAAIPKNWITEQKVLGRNFVFYVMVAGIADQAFKGIRSVDDLLSKIPPKGRESWTLEWEDYAQELPVLRMVTSNGPHPTRALTISSIRNDLSSLAQREHFRDPLRIHGIRGRVATTIDANVSQTIRSQALDHANPDTYLKYQSKFKRTDIQAHFWNMEPDYECLDIEESMAHHRDPNAPQKLDAAAVAEFENDEEIRGLYTEIEILTKKINRKPNEHPDLACEREKLYNRVAKKRRSKTKEFIQHWWKNSYDEYIAGKDFTERDSTCLFSIYRKYMPERDRLRDHLFTEVTIDSETGRQCMLDMIAICVSGERVAYYPGESPVNGRCPYRDAKSLQAYSPVQEKIP</sequence>
<keyword evidence="2" id="KW-1185">Reference proteome</keyword>
<organism evidence="1 2">
    <name type="scientific">Petromyces alliaceus</name>
    <name type="common">Aspergillus alliaceus</name>
    <dbReference type="NCBI Taxonomy" id="209559"/>
    <lineage>
        <taxon>Eukaryota</taxon>
        <taxon>Fungi</taxon>
        <taxon>Dikarya</taxon>
        <taxon>Ascomycota</taxon>
        <taxon>Pezizomycotina</taxon>
        <taxon>Eurotiomycetes</taxon>
        <taxon>Eurotiomycetidae</taxon>
        <taxon>Eurotiales</taxon>
        <taxon>Aspergillaceae</taxon>
        <taxon>Aspergillus</taxon>
        <taxon>Aspergillus subgen. Circumdati</taxon>
    </lineage>
</organism>
<dbReference type="InterPro" id="IPR021842">
    <property type="entry name" value="DUF3435"/>
</dbReference>
<gene>
    <name evidence="1" type="ORF">ETB97_000535</name>
</gene>
<protein>
    <submittedName>
        <fullName evidence="1">Uncharacterized protein</fullName>
    </submittedName>
</protein>
<accession>A0A8H6A3H5</accession>
<dbReference type="AlphaFoldDB" id="A0A8H6A3H5"/>
<evidence type="ECO:0000313" key="1">
    <source>
        <dbReference type="EMBL" id="KAF5861161.1"/>
    </source>
</evidence>
<dbReference type="Pfam" id="PF11917">
    <property type="entry name" value="DUF3435"/>
    <property type="match status" value="1"/>
</dbReference>
<proteinExistence type="predicted"/>
<dbReference type="PANTHER" id="PTHR37535">
    <property type="entry name" value="FLUG DOMAIN PROTEIN"/>
    <property type="match status" value="1"/>
</dbReference>
<dbReference type="EMBL" id="SPNV01000107">
    <property type="protein sequence ID" value="KAF5861161.1"/>
    <property type="molecule type" value="Genomic_DNA"/>
</dbReference>